<dbReference type="Proteomes" id="UP000051952">
    <property type="component" value="Unassembled WGS sequence"/>
</dbReference>
<organism evidence="2 3">
    <name type="scientific">Bodo saltans</name>
    <name type="common">Flagellated protozoan</name>
    <dbReference type="NCBI Taxonomy" id="75058"/>
    <lineage>
        <taxon>Eukaryota</taxon>
        <taxon>Discoba</taxon>
        <taxon>Euglenozoa</taxon>
        <taxon>Kinetoplastea</taxon>
        <taxon>Metakinetoplastina</taxon>
        <taxon>Eubodonida</taxon>
        <taxon>Bodonidae</taxon>
        <taxon>Bodo</taxon>
    </lineage>
</organism>
<feature type="region of interest" description="Disordered" evidence="1">
    <location>
        <begin position="1457"/>
        <end position="1477"/>
    </location>
</feature>
<dbReference type="VEuPathDB" id="TriTrypDB:BSAL_87090"/>
<feature type="region of interest" description="Disordered" evidence="1">
    <location>
        <begin position="622"/>
        <end position="644"/>
    </location>
</feature>
<feature type="compositionally biased region" description="Low complexity" evidence="1">
    <location>
        <begin position="777"/>
        <end position="786"/>
    </location>
</feature>
<feature type="compositionally biased region" description="Basic and acidic residues" evidence="1">
    <location>
        <begin position="472"/>
        <end position="493"/>
    </location>
</feature>
<evidence type="ECO:0000313" key="2">
    <source>
        <dbReference type="EMBL" id="CUG82379.1"/>
    </source>
</evidence>
<feature type="region of interest" description="Disordered" evidence="1">
    <location>
        <begin position="967"/>
        <end position="1014"/>
    </location>
</feature>
<feature type="region of interest" description="Disordered" evidence="1">
    <location>
        <begin position="1931"/>
        <end position="1951"/>
    </location>
</feature>
<feature type="region of interest" description="Disordered" evidence="1">
    <location>
        <begin position="463"/>
        <end position="514"/>
    </location>
</feature>
<feature type="compositionally biased region" description="Low complexity" evidence="1">
    <location>
        <begin position="797"/>
        <end position="806"/>
    </location>
</feature>
<feature type="compositionally biased region" description="Polar residues" evidence="1">
    <location>
        <begin position="762"/>
        <end position="772"/>
    </location>
</feature>
<reference evidence="3" key="1">
    <citation type="submission" date="2015-09" db="EMBL/GenBank/DDBJ databases">
        <authorList>
            <consortium name="Pathogen Informatics"/>
        </authorList>
    </citation>
    <scope>NUCLEOTIDE SEQUENCE [LARGE SCALE GENOMIC DNA]</scope>
    <source>
        <strain evidence="3">Lake Konstanz</strain>
    </source>
</reference>
<dbReference type="EMBL" id="CYKH01001076">
    <property type="protein sequence ID" value="CUG82379.1"/>
    <property type="molecule type" value="Genomic_DNA"/>
</dbReference>
<feature type="compositionally biased region" description="Polar residues" evidence="1">
    <location>
        <begin position="979"/>
        <end position="992"/>
    </location>
</feature>
<feature type="compositionally biased region" description="Polar residues" evidence="1">
    <location>
        <begin position="1003"/>
        <end position="1013"/>
    </location>
</feature>
<protein>
    <submittedName>
        <fullName evidence="2">Uncharacterized protein</fullName>
    </submittedName>
</protein>
<sequence>MSVSPPLSILTTSTAGGFLDLICIAARESLLDPASPRRRKKNPQNHRNIDSTSLDEVLLLDDDDATGGGSDACCTFGSWAAISVTAAPDTSLVKIQLPYVIGSLSSQQHNAAAPSQNAHLLDGWSWCNVKLITPDFVLGSPPSHSGHVSLFVDCPCLPHTAGGGGIVGRASSNEVLETSRHYLGAVSSLLEMAPSMWKVSVASSAAISRDHRRGQNSSQVASEERLQLYDVVVTHTEGESGLQTLVVMIEHCVSRIVKSQQQQAGLTTSLPFVVVDVEDMESGKRSCAAWFVLDVLEHHHQTSSHPPDVCSIGRGLAHLATLSSSPQPPSNATTSATTMILNIPNLDLESSNLDATTHDIVQALMATKLLCCPMLVDALVTFPNLVSTSMMLLHQVSPAERGSILDRRLSEWMDESHDAMLRRSLDLEMDDDDAALFSVEDCEAFHAAFVLVAQTVVSWARSARSASSSRSETPERPLRLTRRIEESPPDAHNETVPVTRPDGTTTNVGIDGMSPILGDEHSHVASPLVLDSPLSPLPPQRKLGSTAPGVDEDDDDLHILSVHRGQGCGGGVAPLSPLPAAPSNGHHQRVLSADLLSSGGTFNFSDSIDVMVLKQIQQQQLLGKQVEDDNSSPNPQRGPSLFRMDDSMSVDESAFHSAARRGTELPSTSKLANAVHDALQEEVRVLKATIAVLERERQNEMSTAQDTIDQLRAHIIAEQQQTKRWQSEARNLLSIAQGSLLQVPMNIAGGNSSGVKDYASEASASMTTIPDTPQSPLPLNNSVSSPGELRAARKQRQQQQLALSSSAAGRMFGSSGQFSSSDLNATGLGARTPTNGGTFDDRVSNASSSARHPSFASTSFNLFQSPTASHHRDAMISSLSLVRLMQAQALRRALLESREAKDSHQLFTSWAQDAVHKSHNFLKKTLRKFHDSVESAIKAQHRIAMEALDLKSEECYQMIQTIRVEFNKPSNGEDGIGSKSASPKLSPQQASSLVPPPGISVEADSTSASTVQPPKQFVSIDDSISLANLSMTDASSLMIKHSAPYPMSPDSIFASATPLRTARAGSVRSSFTNLSATPRFHRIISSTPGTAIVSTRPETTQAFIMAGRNLRGEERKSAGERVPNLKFDQIRKEAVAWKQNHLDEYKLFASHQIMFLGDGHVGKSSLIACLTNKAPVLFKKPPQVVTPTLDIRRTRAVVSLDRAHGSAAVIPLGGYPRLNMAEAARICREQSALKEPATLPGSATTCSMPICLTDVPSSILRAPCSLLTPSRASLFCIVFRLSDDEEVSRQAILRYVQHVIGSMLRRGPSSADGLHHQNPSVGDDAAAAVVDVTLPFVLIGTHADQAAANGKPSSASNANHQDLTNSQNALASFRRWLEEEFQAIITGSTKGICPLVLDTFAVSCANWTVYGERPRSADSFSGMLADWAGYLTLYAPAAPAHLLPSARNVISIVDEEGPFSDEDEDTPEETTSSTAGAGKVEAAPVMVDYSWARRGGGSQSGGLFSTTTSTSKSTSLFSSSAAGNASTSSLRDQAIACTERWLHSAAVGLITLFTALYRFTEFTGYVLDASMFDNIVFQHLELAPRMDDERRLSRRLLRTRDVIVEAILGECTRRGYITRLKVPASTTSDIGATEVVVLGTPWLDQILSSVMLPYTIQVASTLPTSSPHVRKELAGVGPRHVVTLLQRAAALGVDLVSSAMPVELASYRVGHVSRKLLFQLLPAPIRAVASTQRNAVAFFTAIGVTPSIFDSSFGNNNGMMTLSRRGDSQDTMVSMMQAGSPTSPQNSFHNATSALGGGGGCSSSSLFIPCVSYVVPQVVVRFLDDVSHLVAEEDVQAAIIQVEMPSMDLFYSAQSRIYQHAVAHWPTCGKDGAPPVGVFSGFSSRNCFMVTINDNVWVLLTAVGGTESDCTYSEYRVAVVRHTLRAEDGAKDSMASSLTNQEDHDEELSQHRVVEDEDDPSVIIKRVADAFGEGPNSHLVSIEGPDGEKRKVEPWAKTDQRVHATLQELGLDDGANSTSHSNTKSREGLRGMMERTERPNLKVLLQLLCLQSA</sequence>
<accession>A0A0S4J5J0</accession>
<evidence type="ECO:0000256" key="1">
    <source>
        <dbReference type="SAM" id="MobiDB-lite"/>
    </source>
</evidence>
<feature type="region of interest" description="Disordered" evidence="1">
    <location>
        <begin position="762"/>
        <end position="806"/>
    </location>
</feature>
<gene>
    <name evidence="2" type="ORF">BSAL_87090</name>
</gene>
<feature type="region of interest" description="Disordered" evidence="1">
    <location>
        <begin position="528"/>
        <end position="554"/>
    </location>
</feature>
<proteinExistence type="predicted"/>
<feature type="compositionally biased region" description="Acidic residues" evidence="1">
    <location>
        <begin position="1457"/>
        <end position="1468"/>
    </location>
</feature>
<keyword evidence="3" id="KW-1185">Reference proteome</keyword>
<feature type="region of interest" description="Disordered" evidence="1">
    <location>
        <begin position="823"/>
        <end position="850"/>
    </location>
</feature>
<evidence type="ECO:0000313" key="3">
    <source>
        <dbReference type="Proteomes" id="UP000051952"/>
    </source>
</evidence>
<name>A0A0S4J5J0_BODSA</name>